<name>A0A150LED7_9BACI</name>
<reference evidence="1 2" key="1">
    <citation type="submission" date="2016-01" db="EMBL/GenBank/DDBJ databases">
        <title>Draft Genome Sequences of Seven Thermophilic Sporeformers Isolated from Foods.</title>
        <authorList>
            <person name="Berendsen E.M."/>
            <person name="Wells-Bennik M.H."/>
            <person name="Krawcyk A.O."/>
            <person name="De Jong A."/>
            <person name="Holsappel S."/>
            <person name="Eijlander R.T."/>
            <person name="Kuipers O.P."/>
        </authorList>
    </citation>
    <scope>NUCLEOTIDE SEQUENCE [LARGE SCALE GENOMIC DNA]</scope>
    <source>
        <strain evidence="1 2">B4135</strain>
    </source>
</reference>
<dbReference type="STRING" id="301148.B4135_3501"/>
<evidence type="ECO:0000313" key="2">
    <source>
        <dbReference type="Proteomes" id="UP000075683"/>
    </source>
</evidence>
<dbReference type="EMBL" id="LQYT01000119">
    <property type="protein sequence ID" value="KYD10326.1"/>
    <property type="molecule type" value="Genomic_DNA"/>
</dbReference>
<organism evidence="1 2">
    <name type="scientific">Caldibacillus debilis</name>
    <dbReference type="NCBI Taxonomy" id="301148"/>
    <lineage>
        <taxon>Bacteria</taxon>
        <taxon>Bacillati</taxon>
        <taxon>Bacillota</taxon>
        <taxon>Bacilli</taxon>
        <taxon>Bacillales</taxon>
        <taxon>Bacillaceae</taxon>
        <taxon>Caldibacillus</taxon>
    </lineage>
</organism>
<accession>A0A150LED7</accession>
<protein>
    <submittedName>
        <fullName evidence="1">Uncharacterized protein</fullName>
    </submittedName>
</protein>
<dbReference type="Proteomes" id="UP000075683">
    <property type="component" value="Unassembled WGS sequence"/>
</dbReference>
<dbReference type="AlphaFoldDB" id="A0A150LED7"/>
<evidence type="ECO:0000313" key="1">
    <source>
        <dbReference type="EMBL" id="KYD10326.1"/>
    </source>
</evidence>
<sequence>MTDLFFLHSFFRRPTPIIHPPSAAGFDRYGPFPFSAPMTADKRSNMDARIGIKASTAGRLPAARNFLWKRLHPV</sequence>
<comment type="caution">
    <text evidence="1">The sequence shown here is derived from an EMBL/GenBank/DDBJ whole genome shotgun (WGS) entry which is preliminary data.</text>
</comment>
<gene>
    <name evidence="1" type="ORF">B4135_3501</name>
</gene>
<proteinExistence type="predicted"/>